<name>A0AAC9NTS9_9ALTE</name>
<dbReference type="Proteomes" id="UP000182101">
    <property type="component" value="Plasmid pAMCP48-600"/>
</dbReference>
<dbReference type="AlphaFoldDB" id="A0AAC9NTS9"/>
<gene>
    <name evidence="1" type="ORF">BM524_19790</name>
</gene>
<accession>A0AAC9NTS9</accession>
<reference evidence="1 2" key="1">
    <citation type="submission" date="2016-11" db="EMBL/GenBank/DDBJ databases">
        <title>Networking in microbes: conjugative elements and plasmids in the genus Alteromonas.</title>
        <authorList>
            <person name="Lopez-Perez M."/>
            <person name="Ramon-Marco N."/>
            <person name="Rodriguez-Valera F."/>
        </authorList>
    </citation>
    <scope>NUCLEOTIDE SEQUENCE [LARGE SCALE GENOMIC DNA]</scope>
    <source>
        <strain evidence="1 2">CP48</strain>
        <plasmid evidence="2">pamcp48-600</plasmid>
    </source>
</reference>
<evidence type="ECO:0000313" key="1">
    <source>
        <dbReference type="EMBL" id="APD92164.1"/>
    </source>
</evidence>
<keyword evidence="1" id="KW-0614">Plasmid</keyword>
<protein>
    <submittedName>
        <fullName evidence="1">Uncharacterized protein</fullName>
    </submittedName>
</protein>
<dbReference type="RefSeq" id="WP_071960777.1">
    <property type="nucleotide sequence ID" value="NZ_CP018025.1"/>
</dbReference>
<evidence type="ECO:0000313" key="2">
    <source>
        <dbReference type="Proteomes" id="UP000182101"/>
    </source>
</evidence>
<proteinExistence type="predicted"/>
<dbReference type="EMBL" id="CP018025">
    <property type="protein sequence ID" value="APD92164.1"/>
    <property type="molecule type" value="Genomic_DNA"/>
</dbReference>
<sequence length="142" mass="15371">MIKWLEVVNAVHASLLKNKVSLREARVGDFEFGGISVTHAILVNIDKETGAIVILDASAHDEGTIPSTSGVKPTISWLEFVGWVEEQCLVGGFLPSETAISHLEIRPGHVSELSAFVDDTFKTLCITDTEQRINGSPLTSLV</sequence>
<organism evidence="1 2">
    <name type="scientific">Alteromonas mediterranea</name>
    <dbReference type="NCBI Taxonomy" id="314275"/>
    <lineage>
        <taxon>Bacteria</taxon>
        <taxon>Pseudomonadati</taxon>
        <taxon>Pseudomonadota</taxon>
        <taxon>Gammaproteobacteria</taxon>
        <taxon>Alteromonadales</taxon>
        <taxon>Alteromonadaceae</taxon>
        <taxon>Alteromonas/Salinimonas group</taxon>
        <taxon>Alteromonas</taxon>
    </lineage>
</organism>
<geneLocation type="plasmid" evidence="2">
    <name>pamcp48-600</name>
</geneLocation>